<organism evidence="1 2">
    <name type="scientific">Nostoc punctiforme NIES-2108</name>
    <dbReference type="NCBI Taxonomy" id="1356359"/>
    <lineage>
        <taxon>Bacteria</taxon>
        <taxon>Bacillati</taxon>
        <taxon>Cyanobacteriota</taxon>
        <taxon>Cyanophyceae</taxon>
        <taxon>Nostocales</taxon>
        <taxon>Nostocaceae</taxon>
        <taxon>Nostoc</taxon>
    </lineage>
</organism>
<dbReference type="Proteomes" id="UP000252085">
    <property type="component" value="Unassembled WGS sequence"/>
</dbReference>
<evidence type="ECO:0000313" key="2">
    <source>
        <dbReference type="Proteomes" id="UP000252085"/>
    </source>
</evidence>
<comment type="caution">
    <text evidence="1">The sequence shown here is derived from an EMBL/GenBank/DDBJ whole genome shotgun (WGS) entry which is preliminary data.</text>
</comment>
<name>A0A367S149_NOSPU</name>
<protein>
    <submittedName>
        <fullName evidence="1">Uncharacterized protein</fullName>
    </submittedName>
</protein>
<accession>A0A367S149</accession>
<proteinExistence type="predicted"/>
<dbReference type="EMBL" id="LXQE01000030">
    <property type="protein sequence ID" value="RCJ41162.1"/>
    <property type="molecule type" value="Genomic_DNA"/>
</dbReference>
<gene>
    <name evidence="1" type="ORF">A6769_38670</name>
</gene>
<reference evidence="1 2" key="1">
    <citation type="submission" date="2016-04" db="EMBL/GenBank/DDBJ databases">
        <authorList>
            <person name="Evans L.H."/>
            <person name="Alamgir A."/>
            <person name="Owens N."/>
            <person name="Weber N.D."/>
            <person name="Virtaneva K."/>
            <person name="Barbian K."/>
            <person name="Babar A."/>
            <person name="Rosenke K."/>
        </authorList>
    </citation>
    <scope>NUCLEOTIDE SEQUENCE [LARGE SCALE GENOMIC DNA]</scope>
    <source>
        <strain evidence="1">NIES-2108</strain>
    </source>
</reference>
<evidence type="ECO:0000313" key="1">
    <source>
        <dbReference type="EMBL" id="RCJ41162.1"/>
    </source>
</evidence>
<dbReference type="AlphaFoldDB" id="A0A367S149"/>
<sequence length="86" mass="10062">MSEYKLVIEFINESKDFALGFESGKVYEQMKNQIPEIEGVFGSENFEQFKLMSQAMNYSITQINNLNNSQEFPNDYLLLKFVFQQG</sequence>